<evidence type="ECO:0000256" key="4">
    <source>
        <dbReference type="ARBA" id="ARBA00022692"/>
    </source>
</evidence>
<dbReference type="PANTHER" id="PTHR43744">
    <property type="entry name" value="ABC TRANSPORTER PERMEASE PROTEIN MG189-RELATED-RELATED"/>
    <property type="match status" value="1"/>
</dbReference>
<feature type="transmembrane region" description="Helical" evidence="7">
    <location>
        <begin position="247"/>
        <end position="266"/>
    </location>
</feature>
<keyword evidence="10" id="KW-1185">Reference proteome</keyword>
<dbReference type="AlphaFoldDB" id="U3PEQ8"/>
<evidence type="ECO:0000256" key="2">
    <source>
        <dbReference type="ARBA" id="ARBA00022448"/>
    </source>
</evidence>
<dbReference type="CDD" id="cd06261">
    <property type="entry name" value="TM_PBP2"/>
    <property type="match status" value="1"/>
</dbReference>
<dbReference type="HOGENOM" id="CLU_016047_1_1_11"/>
<dbReference type="OrthoDB" id="2063054at2"/>
<keyword evidence="2 7" id="KW-0813">Transport</keyword>
<sequence length="285" mass="30318">MTTTRRGQRTRRVGAVIRFTVVIAAAGLVFLPVYVSMLSAFTQGGTIARNGLIPSLGEVILDNFRQAIDAVPLLPEYLVSIAVVTVQTLGNLITGSLAAYALVFPTWPGRRIAFALVLLTLAIPGEALVIPNYEFVSGLGLRDTIIGVVLPYLAMGYPIFLLRQAFSAVPTELWEAARLDGAGHLRTLFTIIVPACRPQVTTAIVWSALAAWNGFFWPLLITDSAVARTIQVGVSQLAASEASEPSVIFAGAVLVVLPTVALVIVAQRFLVNGLARGGVLLRDVG</sequence>
<dbReference type="SUPFAM" id="SSF161098">
    <property type="entry name" value="MetI-like"/>
    <property type="match status" value="1"/>
</dbReference>
<dbReference type="GO" id="GO:0055085">
    <property type="term" value="P:transmembrane transport"/>
    <property type="evidence" value="ECO:0007669"/>
    <property type="project" value="InterPro"/>
</dbReference>
<feature type="transmembrane region" description="Helical" evidence="7">
    <location>
        <begin position="77"/>
        <end position="100"/>
    </location>
</feature>
<dbReference type="PROSITE" id="PS50928">
    <property type="entry name" value="ABC_TM1"/>
    <property type="match status" value="1"/>
</dbReference>
<dbReference type="Gene3D" id="1.10.3720.10">
    <property type="entry name" value="MetI-like"/>
    <property type="match status" value="1"/>
</dbReference>
<dbReference type="eggNOG" id="COG0395">
    <property type="taxonomic scope" value="Bacteria"/>
</dbReference>
<evidence type="ECO:0000256" key="6">
    <source>
        <dbReference type="ARBA" id="ARBA00023136"/>
    </source>
</evidence>
<keyword evidence="4 7" id="KW-0812">Transmembrane</keyword>
<evidence type="ECO:0000256" key="5">
    <source>
        <dbReference type="ARBA" id="ARBA00022989"/>
    </source>
</evidence>
<gene>
    <name evidence="9" type="ORF">O159_21210</name>
</gene>
<feature type="transmembrane region" description="Helical" evidence="7">
    <location>
        <begin position="15"/>
        <end position="35"/>
    </location>
</feature>
<reference evidence="9 10" key="1">
    <citation type="journal article" date="2013" name="Genome Announc.">
        <title>Complete Genome Sequence of Leifsonia xyli subsp. cynodontis Strain DSM46306, a Gram-Positive Bacterial Pathogen of Grasses.</title>
        <authorList>
            <person name="Monteiro-Vitorello C.B."/>
            <person name="Zerillo M.M."/>
            <person name="Van Sluys M.A."/>
            <person name="Camargo L.E."/>
            <person name="Kitajima J.P."/>
        </authorList>
    </citation>
    <scope>NUCLEOTIDE SEQUENCE [LARGE SCALE GENOMIC DNA]</scope>
    <source>
        <strain evidence="9 10">DSM 46306</strain>
    </source>
</reference>
<feature type="transmembrane region" description="Helical" evidence="7">
    <location>
        <begin position="145"/>
        <end position="166"/>
    </location>
</feature>
<dbReference type="InterPro" id="IPR035906">
    <property type="entry name" value="MetI-like_sf"/>
</dbReference>
<evidence type="ECO:0000256" key="7">
    <source>
        <dbReference type="RuleBase" id="RU363032"/>
    </source>
</evidence>
<keyword evidence="5 7" id="KW-1133">Transmembrane helix</keyword>
<dbReference type="PATRIC" id="fig|1389489.3.peg.2034"/>
<evidence type="ECO:0000256" key="1">
    <source>
        <dbReference type="ARBA" id="ARBA00004651"/>
    </source>
</evidence>
<dbReference type="KEGG" id="lxy:O159_21210"/>
<feature type="transmembrane region" description="Helical" evidence="7">
    <location>
        <begin position="112"/>
        <end position="133"/>
    </location>
</feature>
<dbReference type="InterPro" id="IPR000515">
    <property type="entry name" value="MetI-like"/>
</dbReference>
<dbReference type="GO" id="GO:0005886">
    <property type="term" value="C:plasma membrane"/>
    <property type="evidence" value="ECO:0007669"/>
    <property type="project" value="UniProtKB-SubCell"/>
</dbReference>
<organism evidence="9 10">
    <name type="scientific">Leifsonia xyli subsp. cynodontis DSM 46306</name>
    <dbReference type="NCBI Taxonomy" id="1389489"/>
    <lineage>
        <taxon>Bacteria</taxon>
        <taxon>Bacillati</taxon>
        <taxon>Actinomycetota</taxon>
        <taxon>Actinomycetes</taxon>
        <taxon>Micrococcales</taxon>
        <taxon>Microbacteriaceae</taxon>
        <taxon>Leifsonia</taxon>
    </lineage>
</organism>
<evidence type="ECO:0000313" key="9">
    <source>
        <dbReference type="EMBL" id="AGW42103.1"/>
    </source>
</evidence>
<dbReference type="STRING" id="1389489.O159_21210"/>
<dbReference type="Proteomes" id="UP000016743">
    <property type="component" value="Chromosome"/>
</dbReference>
<dbReference type="PANTHER" id="PTHR43744:SF8">
    <property type="entry name" value="SN-GLYCEROL-3-PHOSPHATE TRANSPORT SYSTEM PERMEASE PROTEIN UGPE"/>
    <property type="match status" value="1"/>
</dbReference>
<dbReference type="Pfam" id="PF00528">
    <property type="entry name" value="BPD_transp_1"/>
    <property type="match status" value="1"/>
</dbReference>
<evidence type="ECO:0000256" key="3">
    <source>
        <dbReference type="ARBA" id="ARBA00022475"/>
    </source>
</evidence>
<proteinExistence type="inferred from homology"/>
<comment type="subcellular location">
    <subcellularLocation>
        <location evidence="1 7">Cell membrane</location>
        <topology evidence="1 7">Multi-pass membrane protein</topology>
    </subcellularLocation>
</comment>
<evidence type="ECO:0000313" key="10">
    <source>
        <dbReference type="Proteomes" id="UP000016743"/>
    </source>
</evidence>
<evidence type="ECO:0000259" key="8">
    <source>
        <dbReference type="PROSITE" id="PS50928"/>
    </source>
</evidence>
<keyword evidence="6 7" id="KW-0472">Membrane</keyword>
<dbReference type="EMBL" id="CP006734">
    <property type="protein sequence ID" value="AGW42103.1"/>
    <property type="molecule type" value="Genomic_DNA"/>
</dbReference>
<name>U3PEQ8_LEIXC</name>
<dbReference type="RefSeq" id="WP_021755599.1">
    <property type="nucleotide sequence ID" value="NC_022438.1"/>
</dbReference>
<comment type="similarity">
    <text evidence="7">Belongs to the binding-protein-dependent transport system permease family.</text>
</comment>
<keyword evidence="3" id="KW-1003">Cell membrane</keyword>
<feature type="domain" description="ABC transmembrane type-1" evidence="8">
    <location>
        <begin position="77"/>
        <end position="266"/>
    </location>
</feature>
<protein>
    <recommendedName>
        <fullName evidence="8">ABC transmembrane type-1 domain-containing protein</fullName>
    </recommendedName>
</protein>
<accession>U3PEQ8</accession>